<reference evidence="1 2" key="1">
    <citation type="submission" date="2016-10" db="EMBL/GenBank/DDBJ databases">
        <authorList>
            <person name="de Groot N.N."/>
        </authorList>
    </citation>
    <scope>NUCLEOTIDE SEQUENCE [LARGE SCALE GENOMIC DNA]</scope>
    <source>
        <strain evidence="1 2">CGMCC 1.9167</strain>
    </source>
</reference>
<organism evidence="1 2">
    <name type="scientific">Marinobacter daqiaonensis</name>
    <dbReference type="NCBI Taxonomy" id="650891"/>
    <lineage>
        <taxon>Bacteria</taxon>
        <taxon>Pseudomonadati</taxon>
        <taxon>Pseudomonadota</taxon>
        <taxon>Gammaproteobacteria</taxon>
        <taxon>Pseudomonadales</taxon>
        <taxon>Marinobacteraceae</taxon>
        <taxon>Marinobacter</taxon>
    </lineage>
</organism>
<dbReference type="AlphaFoldDB" id="A0A1I6I5E7"/>
<keyword evidence="2" id="KW-1185">Reference proteome</keyword>
<sequence length="97" mass="11203">MTYSDTVSEIWRHHDLGIQPQDYGGLIRYATLAASSHNTQPWIFRAEPGRIWILPDLSRRCPAVDPGCRPDLIVRIGRGPEMPRSLRRPVEEVLRWV</sequence>
<dbReference type="EMBL" id="FOYW01000001">
    <property type="protein sequence ID" value="SFR61942.1"/>
    <property type="molecule type" value="Genomic_DNA"/>
</dbReference>
<gene>
    <name evidence="1" type="ORF">SAMN05216203_1843</name>
</gene>
<dbReference type="Proteomes" id="UP000198644">
    <property type="component" value="Unassembled WGS sequence"/>
</dbReference>
<proteinExistence type="predicted"/>
<name>A0A1I6I5E7_9GAMM</name>
<evidence type="ECO:0000313" key="1">
    <source>
        <dbReference type="EMBL" id="SFR61942.1"/>
    </source>
</evidence>
<dbReference type="STRING" id="650891.SAMN05216203_1843"/>
<evidence type="ECO:0000313" key="2">
    <source>
        <dbReference type="Proteomes" id="UP000198644"/>
    </source>
</evidence>
<protein>
    <recommendedName>
        <fullName evidence="3">Nitroreductase family protein</fullName>
    </recommendedName>
</protein>
<accession>A0A1I6I5E7</accession>
<evidence type="ECO:0008006" key="3">
    <source>
        <dbReference type="Google" id="ProtNLM"/>
    </source>
</evidence>